<protein>
    <submittedName>
        <fullName evidence="3">Luciferase family oxidoreductase group 1</fullName>
    </submittedName>
</protein>
<organism evidence="3 4">
    <name type="scientific">Geomicrobium sediminis</name>
    <dbReference type="NCBI Taxonomy" id="1347788"/>
    <lineage>
        <taxon>Bacteria</taxon>
        <taxon>Bacillati</taxon>
        <taxon>Bacillota</taxon>
        <taxon>Bacilli</taxon>
        <taxon>Bacillales</taxon>
        <taxon>Geomicrobium</taxon>
    </lineage>
</organism>
<dbReference type="RefSeq" id="WP_204699515.1">
    <property type="nucleotide sequence ID" value="NZ_JAFBEC010000016.1"/>
</dbReference>
<dbReference type="InterPro" id="IPR019949">
    <property type="entry name" value="CmoO-like"/>
</dbReference>
<dbReference type="InterPro" id="IPR011251">
    <property type="entry name" value="Luciferase-like_dom"/>
</dbReference>
<dbReference type="Gene3D" id="3.20.20.30">
    <property type="entry name" value="Luciferase-like domain"/>
    <property type="match status" value="1"/>
</dbReference>
<dbReference type="Pfam" id="PF00296">
    <property type="entry name" value="Bac_luciferase"/>
    <property type="match status" value="1"/>
</dbReference>
<dbReference type="Proteomes" id="UP000741863">
    <property type="component" value="Unassembled WGS sequence"/>
</dbReference>
<evidence type="ECO:0000313" key="3">
    <source>
        <dbReference type="EMBL" id="MBM7634741.1"/>
    </source>
</evidence>
<comment type="similarity">
    <text evidence="1">To bacterial alkanal monooxygenase alpha and beta chains.</text>
</comment>
<dbReference type="EMBL" id="JAFBEC010000016">
    <property type="protein sequence ID" value="MBM7634741.1"/>
    <property type="molecule type" value="Genomic_DNA"/>
</dbReference>
<dbReference type="InterPro" id="IPR036661">
    <property type="entry name" value="Luciferase-like_sf"/>
</dbReference>
<feature type="domain" description="Luciferase-like" evidence="2">
    <location>
        <begin position="1"/>
        <end position="286"/>
    </location>
</feature>
<keyword evidence="4" id="KW-1185">Reference proteome</keyword>
<comment type="caution">
    <text evidence="3">The sequence shown here is derived from an EMBL/GenBank/DDBJ whole genome shotgun (WGS) entry which is preliminary data.</text>
</comment>
<dbReference type="SUPFAM" id="SSF51679">
    <property type="entry name" value="Bacterial luciferase-like"/>
    <property type="match status" value="1"/>
</dbReference>
<name>A0ABS2PI10_9BACL</name>
<sequence>MQLGILNQMPTPKNMTAEQTVQHTLSLVELAEGWGYSSYWFAEHHGTKGMASSSPEIMMAAAASRTKQIQVGSGGILLPQYSPYKVASQLLQLEALFPGRIEAGVGRSPGGNETIRSLLANGKENEMGIFQQKVQQLQNYVHGNTKIRATPRTQEPPRLYVLGLGPNSAKLANDEQVGYVFGHFIQPEHGVETHQTLRELHHTHDIKTAVFVICGKDNEHAEKLALSQDLWLLNVEKGLDSRIPSYEEASRQTFSLSDQKKIKQNRKRMIIGGPKRVKEAMKRLVDDYQSESFLLVASIYDPLERERSFKRIIELF</sequence>
<evidence type="ECO:0000313" key="4">
    <source>
        <dbReference type="Proteomes" id="UP000741863"/>
    </source>
</evidence>
<dbReference type="PANTHER" id="PTHR30137">
    <property type="entry name" value="LUCIFERASE-LIKE MONOOXYGENASE"/>
    <property type="match status" value="1"/>
</dbReference>
<evidence type="ECO:0000259" key="2">
    <source>
        <dbReference type="Pfam" id="PF00296"/>
    </source>
</evidence>
<dbReference type="NCBIfam" id="TIGR03558">
    <property type="entry name" value="oxido_grp_1"/>
    <property type="match status" value="1"/>
</dbReference>
<dbReference type="InterPro" id="IPR050766">
    <property type="entry name" value="Bact_Lucif_Oxidored"/>
</dbReference>
<evidence type="ECO:0000256" key="1">
    <source>
        <dbReference type="ARBA" id="ARBA00007789"/>
    </source>
</evidence>
<dbReference type="PANTHER" id="PTHR30137:SF19">
    <property type="entry name" value="LUCIFERASE-LIKE MONOOXYGENASE"/>
    <property type="match status" value="1"/>
</dbReference>
<accession>A0ABS2PI10</accession>
<gene>
    <name evidence="3" type="ORF">JOD17_003867</name>
</gene>
<reference evidence="3 4" key="1">
    <citation type="submission" date="2021-01" db="EMBL/GenBank/DDBJ databases">
        <title>Genomic Encyclopedia of Type Strains, Phase IV (KMG-IV): sequencing the most valuable type-strain genomes for metagenomic binning, comparative biology and taxonomic classification.</title>
        <authorList>
            <person name="Goeker M."/>
        </authorList>
    </citation>
    <scope>NUCLEOTIDE SEQUENCE [LARGE SCALE GENOMIC DNA]</scope>
    <source>
        <strain evidence="3 4">DSM 25540</strain>
    </source>
</reference>
<proteinExistence type="predicted"/>